<dbReference type="Proteomes" id="UP000199331">
    <property type="component" value="Unassembled WGS sequence"/>
</dbReference>
<gene>
    <name evidence="3" type="ORF">SAMN04488060_1635</name>
</gene>
<feature type="region of interest" description="Disordered" evidence="1">
    <location>
        <begin position="1"/>
        <end position="24"/>
    </location>
</feature>
<dbReference type="Pfam" id="PF11739">
    <property type="entry name" value="YdbH-like"/>
    <property type="match status" value="1"/>
</dbReference>
<evidence type="ECO:0000313" key="4">
    <source>
        <dbReference type="Proteomes" id="UP000199331"/>
    </source>
</evidence>
<keyword evidence="2" id="KW-1133">Transmembrane helix</keyword>
<reference evidence="4" key="1">
    <citation type="submission" date="2016-10" db="EMBL/GenBank/DDBJ databases">
        <authorList>
            <person name="Varghese N."/>
            <person name="Submissions S."/>
        </authorList>
    </citation>
    <scope>NUCLEOTIDE SEQUENCE [LARGE SCALE GENOMIC DNA]</scope>
    <source>
        <strain evidence="4">CGMCC 1.7715</strain>
    </source>
</reference>
<protein>
    <submittedName>
        <fullName evidence="3">Dicarboxylate transport</fullName>
    </submittedName>
</protein>
<feature type="region of interest" description="Disordered" evidence="1">
    <location>
        <begin position="423"/>
        <end position="446"/>
    </location>
</feature>
<dbReference type="InterPro" id="IPR021730">
    <property type="entry name" value="YdbH"/>
</dbReference>
<name>A0A1I5MXE3_9SPHN</name>
<keyword evidence="2" id="KW-0472">Membrane</keyword>
<evidence type="ECO:0000256" key="1">
    <source>
        <dbReference type="SAM" id="MobiDB-lite"/>
    </source>
</evidence>
<evidence type="ECO:0000256" key="2">
    <source>
        <dbReference type="SAM" id="Phobius"/>
    </source>
</evidence>
<keyword evidence="2" id="KW-0812">Transmembrane</keyword>
<sequence length="1080" mass="114634">MGASVHAMEEVAPPPHSDSRPRWRKKRYAAPGLTLLLLLALSLTAWSSRESIADDFIRDQLDAYGVEATYEIERIGGQTQILRNVVVGDPDRPDFTAEKVILQLQHRIGLPSVGSVELVAPRLFGTYRDGQLSFGALDPIVFDDSGESTGLPDLRLSIRDGRGLLETDFGNVGLKLEGAGPLRDGFAGVLAATAPDFTASGCDLSGATLFGEITTAAGAPGFDGPLRIEELACGDQGVTVANVVAQLEADLEPSLADPKIAARFDSDAVSLPGVAAQSLSGNLRVQLRNDDLAGSYTIAARGLANEQVMAALLTADGDVRGRDGFSRIEIDSAVEGNGLRLGPALIASVESLASTGEGTLVEPVARKIAAALQAQTRGSSLQGRIRVSRTDDALTLLVPEAEVRGGQGARLLSVSRFEASRQGDTPMRYSGNLATGGPGIPRISGRMERRTESGPAFRLSMAPYDAGVARLAIPSLSIVQSDRGALGFSGEVEASGPLPGGAIDGLSMPVSGRYEPGGSLALWRDCTRLSFRRLAVSNLNIEGPGLTLCPPPGKPILAYSASGLQLAAGAPQLDVRGTLADTPIRIASGPIAFAWPGVVKARDLDVVLGPEETASRFAITDLDARLGEDIEGSFSDAEITLASVPLDIRNAQGNWSYAGGVFAIADAAFRLFDRAEPDRFEPLEAREASLALRDNIITAQADLREPESDRLVTAVDIDHNLGTGAGSARLVVDDLLFDDRLQFADLMPLALGVIANAQGSIDGVGRIAWSTDGDVTSSGEFSTDSLDFAAAFGPVKGASGTIRFTDLLNLTTAPGQKLRVASINPGVEVLDGEIEFALRNGEVLAIAGGSWPFMGGRLVLRDFDFNLGVEEERRYVFEIIGLEAAQFVAQMELENISATGTFDGTVPIVFDSDGNGRIDEGILISRPPGGNLSYVGDLTYEDLSAIANFAFDALRSMDYSQMRVVMEGPLAGEIVTRVRFDGVQQGEGAKRNIITRQIAKLPIQFRINIRAQFYQLLTSMKALYDPSAVRDPRELGLLSDDGQRLLRRSITGEEAAPEIDPEDVIPDEPTIQDQESEDAR</sequence>
<proteinExistence type="predicted"/>
<organism evidence="3 4">
    <name type="scientific">Qipengyuania nanhaisediminis</name>
    <dbReference type="NCBI Taxonomy" id="604088"/>
    <lineage>
        <taxon>Bacteria</taxon>
        <taxon>Pseudomonadati</taxon>
        <taxon>Pseudomonadota</taxon>
        <taxon>Alphaproteobacteria</taxon>
        <taxon>Sphingomonadales</taxon>
        <taxon>Erythrobacteraceae</taxon>
        <taxon>Qipengyuania</taxon>
    </lineage>
</organism>
<feature type="transmembrane region" description="Helical" evidence="2">
    <location>
        <begin position="28"/>
        <end position="46"/>
    </location>
</feature>
<dbReference type="AlphaFoldDB" id="A0A1I5MXE3"/>
<dbReference type="EMBL" id="FOWZ01000002">
    <property type="protein sequence ID" value="SFP14214.1"/>
    <property type="molecule type" value="Genomic_DNA"/>
</dbReference>
<feature type="compositionally biased region" description="Acidic residues" evidence="1">
    <location>
        <begin position="1055"/>
        <end position="1066"/>
    </location>
</feature>
<accession>A0A1I5MXE3</accession>
<evidence type="ECO:0000313" key="3">
    <source>
        <dbReference type="EMBL" id="SFP14214.1"/>
    </source>
</evidence>
<dbReference type="STRING" id="604088.SAMN04488060_1635"/>
<keyword evidence="4" id="KW-1185">Reference proteome</keyword>
<feature type="region of interest" description="Disordered" evidence="1">
    <location>
        <begin position="1049"/>
        <end position="1080"/>
    </location>
</feature>